<sequence length="308" mass="36105">MMKEREGESNVTKKMEKSVLHYFTELIRELGLRRVFQDIHVDILVSIYNICKDDKSDKKRAPKPVMAECVTEYIKKKGITSEQFIEDLDAKIRNDIFKDCEIPIDENSVDAWHAFVDRTGLITFFASLPDSKLRKFAEKCRLTLKTQSREKMIDAILKQEDYDPKKPKPKVEKPSKHKPKIKDGISRTDLHYHYTRQELVDYCKEEGIPRDGLKREVVNRILQHLQGVDVSKKKKKRKSSTPSKKKKSASSPRKKDKDSESESKSERKEDEKEEERSADSEKGQKKRKKEEDSDSEKEKKKRKTSEKK</sequence>
<dbReference type="InterPro" id="IPR003034">
    <property type="entry name" value="SAP_dom"/>
</dbReference>
<accession>A0A6B2L9P3</accession>
<dbReference type="AlphaFoldDB" id="A0A6B2L9P3"/>
<evidence type="ECO:0000259" key="2">
    <source>
        <dbReference type="PROSITE" id="PS50800"/>
    </source>
</evidence>
<dbReference type="PROSITE" id="PS50800">
    <property type="entry name" value="SAP"/>
    <property type="match status" value="1"/>
</dbReference>
<dbReference type="EMBL" id="GIBP01004737">
    <property type="protein sequence ID" value="NDV33706.1"/>
    <property type="molecule type" value="Transcribed_RNA"/>
</dbReference>
<feature type="domain" description="SAP" evidence="2">
    <location>
        <begin position="191"/>
        <end position="225"/>
    </location>
</feature>
<name>A0A6B2L9P3_9EUKA</name>
<protein>
    <recommendedName>
        <fullName evidence="2">SAP domain-containing protein</fullName>
    </recommendedName>
</protein>
<evidence type="ECO:0000313" key="3">
    <source>
        <dbReference type="EMBL" id="NDV33706.1"/>
    </source>
</evidence>
<feature type="compositionally biased region" description="Basic and acidic residues" evidence="1">
    <location>
        <begin position="253"/>
        <end position="283"/>
    </location>
</feature>
<organism evidence="3">
    <name type="scientific">Arcella intermedia</name>
    <dbReference type="NCBI Taxonomy" id="1963864"/>
    <lineage>
        <taxon>Eukaryota</taxon>
        <taxon>Amoebozoa</taxon>
        <taxon>Tubulinea</taxon>
        <taxon>Elardia</taxon>
        <taxon>Arcellinida</taxon>
        <taxon>Sphaerothecina</taxon>
        <taxon>Arcellidae</taxon>
        <taxon>Arcella</taxon>
    </lineage>
</organism>
<reference evidence="3" key="1">
    <citation type="journal article" date="2020" name="J. Eukaryot. Microbiol.">
        <title>De novo Sequencing, Assembly and Annotation of the Transcriptome for the Free-Living Testate Amoeba Arcella intermedia.</title>
        <authorList>
            <person name="Ribeiro G.M."/>
            <person name="Porfirio-Sousa A.L."/>
            <person name="Maurer-Alcala X.X."/>
            <person name="Katz L.A."/>
            <person name="Lahr D.J.G."/>
        </authorList>
    </citation>
    <scope>NUCLEOTIDE SEQUENCE</scope>
</reference>
<feature type="compositionally biased region" description="Basic residues" evidence="1">
    <location>
        <begin position="299"/>
        <end position="308"/>
    </location>
</feature>
<feature type="compositionally biased region" description="Basic and acidic residues" evidence="1">
    <location>
        <begin position="155"/>
        <end position="174"/>
    </location>
</feature>
<feature type="compositionally biased region" description="Basic residues" evidence="1">
    <location>
        <begin position="232"/>
        <end position="252"/>
    </location>
</feature>
<feature type="region of interest" description="Disordered" evidence="1">
    <location>
        <begin position="155"/>
        <end position="188"/>
    </location>
</feature>
<evidence type="ECO:0000256" key="1">
    <source>
        <dbReference type="SAM" id="MobiDB-lite"/>
    </source>
</evidence>
<dbReference type="Pfam" id="PF18953">
    <property type="entry name" value="SAP_new25"/>
    <property type="match status" value="1"/>
</dbReference>
<proteinExistence type="predicted"/>
<feature type="region of interest" description="Disordered" evidence="1">
    <location>
        <begin position="228"/>
        <end position="308"/>
    </location>
</feature>